<dbReference type="SUPFAM" id="SSF47954">
    <property type="entry name" value="Cyclin-like"/>
    <property type="match status" value="2"/>
</dbReference>
<feature type="compositionally biased region" description="Low complexity" evidence="1">
    <location>
        <begin position="352"/>
        <end position="362"/>
    </location>
</feature>
<dbReference type="InterPro" id="IPR043198">
    <property type="entry name" value="Cyclin/Ssn8"/>
</dbReference>
<protein>
    <submittedName>
        <fullName evidence="3">RNA polymerase II C-terminal domain kinase beta subunit</fullName>
        <ecNumber evidence="3">3.2.1.21</ecNumber>
    </submittedName>
</protein>
<dbReference type="PANTHER" id="PTHR10026">
    <property type="entry name" value="CYCLIN"/>
    <property type="match status" value="1"/>
</dbReference>
<name>A0A9W7ZXP6_9FUNG</name>
<feature type="region of interest" description="Disordered" evidence="1">
    <location>
        <begin position="211"/>
        <end position="242"/>
    </location>
</feature>
<gene>
    <name evidence="3" type="primary">CTK2</name>
    <name evidence="3" type="ORF">H4219_002322</name>
</gene>
<keyword evidence="4" id="KW-1185">Reference proteome</keyword>
<comment type="caution">
    <text evidence="3">The sequence shown here is derived from an EMBL/GenBank/DDBJ whole genome shotgun (WGS) entry which is preliminary data.</text>
</comment>
<accession>A0A9W7ZXP6</accession>
<dbReference type="InterPro" id="IPR036915">
    <property type="entry name" value="Cyclin-like_sf"/>
</dbReference>
<dbReference type="GO" id="GO:0016301">
    <property type="term" value="F:kinase activity"/>
    <property type="evidence" value="ECO:0007669"/>
    <property type="project" value="UniProtKB-KW"/>
</dbReference>
<dbReference type="GO" id="GO:0006357">
    <property type="term" value="P:regulation of transcription by RNA polymerase II"/>
    <property type="evidence" value="ECO:0007669"/>
    <property type="project" value="InterPro"/>
</dbReference>
<evidence type="ECO:0000313" key="4">
    <source>
        <dbReference type="Proteomes" id="UP001150538"/>
    </source>
</evidence>
<feature type="domain" description="Cyclin N-terminal" evidence="2">
    <location>
        <begin position="20"/>
        <end position="123"/>
    </location>
</feature>
<dbReference type="GO" id="GO:0016538">
    <property type="term" value="F:cyclin-dependent protein serine/threonine kinase regulator activity"/>
    <property type="evidence" value="ECO:0007669"/>
    <property type="project" value="InterPro"/>
</dbReference>
<feature type="region of interest" description="Disordered" evidence="1">
    <location>
        <begin position="254"/>
        <end position="305"/>
    </location>
</feature>
<dbReference type="Gene3D" id="1.10.472.10">
    <property type="entry name" value="Cyclin-like"/>
    <property type="match status" value="2"/>
</dbReference>
<dbReference type="Pfam" id="PF00134">
    <property type="entry name" value="Cyclin_N"/>
    <property type="match status" value="1"/>
</dbReference>
<dbReference type="GO" id="GO:0008422">
    <property type="term" value="F:beta-glucosidase activity"/>
    <property type="evidence" value="ECO:0007669"/>
    <property type="project" value="UniProtKB-EC"/>
</dbReference>
<feature type="compositionally biased region" description="Basic and acidic residues" evidence="1">
    <location>
        <begin position="286"/>
        <end position="296"/>
    </location>
</feature>
<keyword evidence="3" id="KW-0326">Glycosidase</keyword>
<keyword evidence="3" id="KW-0808">Transferase</keyword>
<dbReference type="EC" id="3.2.1.21" evidence="3"/>
<reference evidence="3" key="1">
    <citation type="submission" date="2022-07" db="EMBL/GenBank/DDBJ databases">
        <title>Phylogenomic reconstructions and comparative analyses of Kickxellomycotina fungi.</title>
        <authorList>
            <person name="Reynolds N.K."/>
            <person name="Stajich J.E."/>
            <person name="Barry K."/>
            <person name="Grigoriev I.V."/>
            <person name="Crous P."/>
            <person name="Smith M.E."/>
        </authorList>
    </citation>
    <scope>NUCLEOTIDE SEQUENCE</scope>
    <source>
        <strain evidence="3">NBRC 100468</strain>
    </source>
</reference>
<dbReference type="InterPro" id="IPR006671">
    <property type="entry name" value="Cyclin_N"/>
</dbReference>
<dbReference type="CDD" id="cd20546">
    <property type="entry name" value="CYCLIN_SpCG1C_ScCTK2-like_rpt2"/>
    <property type="match status" value="1"/>
</dbReference>
<evidence type="ECO:0000313" key="3">
    <source>
        <dbReference type="EMBL" id="KAJ1918872.1"/>
    </source>
</evidence>
<dbReference type="OrthoDB" id="25002at2759"/>
<dbReference type="Proteomes" id="UP001150538">
    <property type="component" value="Unassembled WGS sequence"/>
</dbReference>
<dbReference type="EMBL" id="JANBPU010000036">
    <property type="protein sequence ID" value="KAJ1918872.1"/>
    <property type="molecule type" value="Genomic_DNA"/>
</dbReference>
<feature type="compositionally biased region" description="Polar residues" evidence="1">
    <location>
        <begin position="363"/>
        <end position="377"/>
    </location>
</feature>
<proteinExistence type="predicted"/>
<sequence>MKEVYKVTHIAKAQRNCLLVKQVAKQIGFPTRTYCTAQLVNNKVHVTQKAETFSSMPMAISCLFVASKMEETIKKVRDIIIQACMLERRETNPNKIDHNTIEKVRDSVMRMEQFVLQSIGFDFRTSQSHRTLIKICKTIGVPKSIAKSAWFIFTDCFQTLLPLQYPQCILVMASICLAQNMKKYDQEKKGEVDNGEVYEMFEQIIRSLSGNNKRKRSDTNTENALGNGEKKSGEDDEDEWEVEDMDIEEGVAMVAEPTEPKVPSNGDNPNSTKNKDGSDTTPSSEANDRTNVKDANDDTVVSKKGAKVKMIKTQSRYSKWWRSFNVNDAEIEDPVRQLVAYYEMMYLNTKSWSSSESSSSHSGNQQNGTVKGLGKSSSQLAEKIYQVLRKGTSTSRKS</sequence>
<feature type="region of interest" description="Disordered" evidence="1">
    <location>
        <begin position="352"/>
        <end position="377"/>
    </location>
</feature>
<organism evidence="3 4">
    <name type="scientific">Mycoemilia scoparia</name>
    <dbReference type="NCBI Taxonomy" id="417184"/>
    <lineage>
        <taxon>Eukaryota</taxon>
        <taxon>Fungi</taxon>
        <taxon>Fungi incertae sedis</taxon>
        <taxon>Zoopagomycota</taxon>
        <taxon>Kickxellomycotina</taxon>
        <taxon>Kickxellomycetes</taxon>
        <taxon>Kickxellales</taxon>
        <taxon>Kickxellaceae</taxon>
        <taxon>Mycoemilia</taxon>
    </lineage>
</organism>
<keyword evidence="3" id="KW-0418">Kinase</keyword>
<evidence type="ECO:0000259" key="2">
    <source>
        <dbReference type="Pfam" id="PF00134"/>
    </source>
</evidence>
<evidence type="ECO:0000256" key="1">
    <source>
        <dbReference type="SAM" id="MobiDB-lite"/>
    </source>
</evidence>
<keyword evidence="3" id="KW-0378">Hydrolase</keyword>
<dbReference type="AlphaFoldDB" id="A0A9W7ZXP6"/>